<proteinExistence type="predicted"/>
<dbReference type="InterPro" id="IPR049053">
    <property type="entry name" value="AFCA-like_C"/>
</dbReference>
<accession>A0A5B6TJ41</accession>
<keyword evidence="1" id="KW-1133">Transmembrane helix</keyword>
<dbReference type="EMBL" id="VKKY01000001">
    <property type="protein sequence ID" value="KAA3439457.1"/>
    <property type="molecule type" value="Genomic_DNA"/>
</dbReference>
<dbReference type="Pfam" id="PF22124">
    <property type="entry name" value="Glyco_hydro_95_cat"/>
    <property type="match status" value="1"/>
</dbReference>
<dbReference type="Pfam" id="PF21307">
    <property type="entry name" value="Glyco_hydro_95_C"/>
    <property type="match status" value="1"/>
</dbReference>
<dbReference type="InterPro" id="IPR027414">
    <property type="entry name" value="GH95_N_dom"/>
</dbReference>
<dbReference type="SUPFAM" id="SSF48208">
    <property type="entry name" value="Six-hairpin glycosidases"/>
    <property type="match status" value="1"/>
</dbReference>
<feature type="domain" description="Alpha fucosidase A-like C-terminal" evidence="3">
    <location>
        <begin position="738"/>
        <end position="814"/>
    </location>
</feature>
<dbReference type="OrthoDB" id="9802600at2"/>
<sequence>MPCHSTNLLQKSGCLYSNLFHTVFHFSMPYRYVLLLVLLFTGGAFTASGQTDLFSQPKKGFASWLPAPSWEHALLSGNGAMGAMVMGNPHDETIILNQAQLYLPATEPKPPIDQASRLDEIRALILAGKGEEAAKVPVKQSMKEGYGGHLWSNPYVPAFDVRLQMEPSNVQKYVRTVDFETGEANVTWTDAKGTYQRRLFVSRPDSAVVISIKGTGKITGRLSFARRPVEWTQWEQINRTVENVNTGATDNKWLTYRSAYKKRWPGSLEGYEGVGRVEVKGGSSRTEGNEFIVQNADEVLVFIKINANYNYAQSQVDQIKKHLASLPADYQALVTRHRNVHGELFNRVKLDLGGGADADLYTEALNLKTKTGQVAPAIIEKQFDAARYNIISATGINPPNLQGIWGGTWSPAWSSDFTHDGNVEVAISALLTSRVPELMHAYFDYHDKRLQFYKDNAKKMFGTRGIHVPSHTSSHGWDNHFDPIWCLSLWTGGAGWTASFYNDYWLHTGDRKFLKERAYPFMKESALFYEDFLKTGQDGKYLFNPSYSPENNPANFKSQASINATMDVMIAKQLLRNCIAAAKELKTDKAQVKIWQEMLTKMPAYEVDEASSLKEWLWPGLQNNHQHRHISHLYSLYDQVDPDFKNNPQLLAGARKVVEEKMKFRYKENGGEMVFGMAQLAFVTANLEDAPTTAQLIDWLSRFYWTNGLGTYHNPGSLFNMDLSGGYPSVIMRALVYSEPGVVKLLPAVPEAWQTGTISGLLLRGGVEVKSLAWSQQEATVVLQAPRKQTITLQAPKNMQLVSGAKATKGERTSNVDLPANKEVRLVFRANP</sequence>
<protein>
    <submittedName>
        <fullName evidence="5">Alpha-L-fucosidase</fullName>
    </submittedName>
</protein>
<dbReference type="AlphaFoldDB" id="A0A5B6TJ41"/>
<feature type="transmembrane region" description="Helical" evidence="1">
    <location>
        <begin position="32"/>
        <end position="49"/>
    </location>
</feature>
<keyword evidence="1" id="KW-0472">Membrane</keyword>
<name>A0A5B6TJ41_9BACT</name>
<keyword evidence="1" id="KW-0812">Transmembrane</keyword>
<dbReference type="InterPro" id="IPR054363">
    <property type="entry name" value="GH95_cat"/>
</dbReference>
<dbReference type="GO" id="GO:0004560">
    <property type="term" value="F:alpha-L-fucosidase activity"/>
    <property type="evidence" value="ECO:0007669"/>
    <property type="project" value="InterPro"/>
</dbReference>
<dbReference type="GO" id="GO:0005975">
    <property type="term" value="P:carbohydrate metabolic process"/>
    <property type="evidence" value="ECO:0007669"/>
    <property type="project" value="InterPro"/>
</dbReference>
<gene>
    <name evidence="5" type="ORF">FOA19_01865</name>
</gene>
<dbReference type="PANTHER" id="PTHR31084:SF0">
    <property type="entry name" value="ALPHA-L-FUCOSIDASE 2"/>
    <property type="match status" value="1"/>
</dbReference>
<reference evidence="5 6" key="1">
    <citation type="submission" date="2019-07" db="EMBL/GenBank/DDBJ databases">
        <title>Rufibacter sp. nov., isolated from lake sediment.</title>
        <authorList>
            <person name="Qu J.-H."/>
        </authorList>
    </citation>
    <scope>NUCLEOTIDE SEQUENCE [LARGE SCALE GENOMIC DNA]</scope>
    <source>
        <strain evidence="5 6">NBS58-1</strain>
    </source>
</reference>
<evidence type="ECO:0000313" key="6">
    <source>
        <dbReference type="Proteomes" id="UP000324133"/>
    </source>
</evidence>
<dbReference type="Gene3D" id="2.60.40.1180">
    <property type="entry name" value="Golgi alpha-mannosidase II"/>
    <property type="match status" value="1"/>
</dbReference>
<evidence type="ECO:0000313" key="5">
    <source>
        <dbReference type="EMBL" id="KAA3439457.1"/>
    </source>
</evidence>
<dbReference type="InterPro" id="IPR013780">
    <property type="entry name" value="Glyco_hydro_b"/>
</dbReference>
<comment type="caution">
    <text evidence="5">The sequence shown here is derived from an EMBL/GenBank/DDBJ whole genome shotgun (WGS) entry which is preliminary data.</text>
</comment>
<evidence type="ECO:0000259" key="4">
    <source>
        <dbReference type="Pfam" id="PF22124"/>
    </source>
</evidence>
<dbReference type="PIRSF" id="PIRSF007663">
    <property type="entry name" value="UCP007663"/>
    <property type="match status" value="1"/>
</dbReference>
<organism evidence="5 6">
    <name type="scientific">Rufibacter hautae</name>
    <dbReference type="NCBI Taxonomy" id="2595005"/>
    <lineage>
        <taxon>Bacteria</taxon>
        <taxon>Pseudomonadati</taxon>
        <taxon>Bacteroidota</taxon>
        <taxon>Cytophagia</taxon>
        <taxon>Cytophagales</taxon>
        <taxon>Hymenobacteraceae</taxon>
        <taxon>Rufibacter</taxon>
    </lineage>
</organism>
<dbReference type="Proteomes" id="UP000324133">
    <property type="component" value="Unassembled WGS sequence"/>
</dbReference>
<evidence type="ECO:0000259" key="2">
    <source>
        <dbReference type="Pfam" id="PF14498"/>
    </source>
</evidence>
<dbReference type="PANTHER" id="PTHR31084">
    <property type="entry name" value="ALPHA-L-FUCOSIDASE 2"/>
    <property type="match status" value="1"/>
</dbReference>
<keyword evidence="6" id="KW-1185">Reference proteome</keyword>
<dbReference type="Pfam" id="PF14498">
    <property type="entry name" value="Glyco_hyd_65N_2"/>
    <property type="match status" value="1"/>
</dbReference>
<feature type="domain" description="Glycosyl hydrolase family 95 catalytic" evidence="4">
    <location>
        <begin position="330"/>
        <end position="732"/>
    </location>
</feature>
<feature type="domain" description="Glycosyl hydrolase family 95 N-terminal" evidence="2">
    <location>
        <begin position="66"/>
        <end position="310"/>
    </location>
</feature>
<evidence type="ECO:0000256" key="1">
    <source>
        <dbReference type="SAM" id="Phobius"/>
    </source>
</evidence>
<dbReference type="InterPro" id="IPR008928">
    <property type="entry name" value="6-hairpin_glycosidase_sf"/>
</dbReference>
<dbReference type="InterPro" id="IPR016518">
    <property type="entry name" value="Alpha-L-fucosidase"/>
</dbReference>
<evidence type="ECO:0000259" key="3">
    <source>
        <dbReference type="Pfam" id="PF21307"/>
    </source>
</evidence>
<dbReference type="Gene3D" id="2.70.98.50">
    <property type="entry name" value="putative glycoside hydrolase family protein from bacillus halodurans"/>
    <property type="match status" value="1"/>
</dbReference>